<evidence type="ECO:0000256" key="1">
    <source>
        <dbReference type="SAM" id="SignalP"/>
    </source>
</evidence>
<gene>
    <name evidence="2" type="ORF">DAT39_011025</name>
</gene>
<protein>
    <recommendedName>
        <fullName evidence="4">Secreted protein</fullName>
    </recommendedName>
</protein>
<accession>A0A8J4X2Y6</accession>
<dbReference type="AlphaFoldDB" id="A0A8J4X2Y6"/>
<evidence type="ECO:0008006" key="4">
    <source>
        <dbReference type="Google" id="ProtNLM"/>
    </source>
</evidence>
<dbReference type="Proteomes" id="UP000727407">
    <property type="component" value="Unassembled WGS sequence"/>
</dbReference>
<feature type="signal peptide" evidence="1">
    <location>
        <begin position="1"/>
        <end position="18"/>
    </location>
</feature>
<dbReference type="EMBL" id="QNUK01000173">
    <property type="protein sequence ID" value="KAF5899266.1"/>
    <property type="molecule type" value="Genomic_DNA"/>
</dbReference>
<comment type="caution">
    <text evidence="2">The sequence shown here is derived from an EMBL/GenBank/DDBJ whole genome shotgun (WGS) entry which is preliminary data.</text>
</comment>
<keyword evidence="3" id="KW-1185">Reference proteome</keyword>
<proteinExistence type="predicted"/>
<evidence type="ECO:0000313" key="3">
    <source>
        <dbReference type="Proteomes" id="UP000727407"/>
    </source>
</evidence>
<reference evidence="2" key="1">
    <citation type="submission" date="2020-07" db="EMBL/GenBank/DDBJ databases">
        <title>Clarias magur genome sequencing, assembly and annotation.</title>
        <authorList>
            <person name="Kushwaha B."/>
            <person name="Kumar R."/>
            <person name="Das P."/>
            <person name="Joshi C.G."/>
            <person name="Kumar D."/>
            <person name="Nagpure N.S."/>
            <person name="Pandey M."/>
            <person name="Agarwal S."/>
            <person name="Srivastava S."/>
            <person name="Singh M."/>
            <person name="Sahoo L."/>
            <person name="Jayasankar P."/>
            <person name="Meher P.K."/>
            <person name="Koringa P.G."/>
            <person name="Iquebal M.A."/>
            <person name="Das S.P."/>
            <person name="Bit A."/>
            <person name="Patnaik S."/>
            <person name="Patel N."/>
            <person name="Shah T.M."/>
            <person name="Hinsu A."/>
            <person name="Jena J.K."/>
        </authorList>
    </citation>
    <scope>NUCLEOTIDE SEQUENCE</scope>
    <source>
        <strain evidence="2">CIFAMagur01</strain>
        <tissue evidence="2">Testis</tissue>
    </source>
</reference>
<evidence type="ECO:0000313" key="2">
    <source>
        <dbReference type="EMBL" id="KAF5899266.1"/>
    </source>
</evidence>
<keyword evidence="1" id="KW-0732">Signal</keyword>
<organism evidence="2 3">
    <name type="scientific">Clarias magur</name>
    <name type="common">Asian catfish</name>
    <name type="synonym">Macropteronotus magur</name>
    <dbReference type="NCBI Taxonomy" id="1594786"/>
    <lineage>
        <taxon>Eukaryota</taxon>
        <taxon>Metazoa</taxon>
        <taxon>Chordata</taxon>
        <taxon>Craniata</taxon>
        <taxon>Vertebrata</taxon>
        <taxon>Euteleostomi</taxon>
        <taxon>Actinopterygii</taxon>
        <taxon>Neopterygii</taxon>
        <taxon>Teleostei</taxon>
        <taxon>Ostariophysi</taxon>
        <taxon>Siluriformes</taxon>
        <taxon>Clariidae</taxon>
        <taxon>Clarias</taxon>
    </lineage>
</organism>
<name>A0A8J4X2Y6_CLAMG</name>
<feature type="chain" id="PRO_5035172805" description="Secreted protein" evidence="1">
    <location>
        <begin position="19"/>
        <end position="78"/>
    </location>
</feature>
<sequence length="78" mass="8196">MLLCFIVSSCGLSSALVATPTITERQPLGSEFKSKSASGRSVMAESHSARGDVATARLVVTRDVPNGHSWNVLGSDTF</sequence>